<dbReference type="RefSeq" id="XP_025462100.1">
    <property type="nucleotide sequence ID" value="XM_025614192.1"/>
</dbReference>
<dbReference type="PROSITE" id="PS51257">
    <property type="entry name" value="PROKAR_LIPOPROTEIN"/>
    <property type="match status" value="1"/>
</dbReference>
<evidence type="ECO:0000313" key="4">
    <source>
        <dbReference type="Proteomes" id="UP000246702"/>
    </source>
</evidence>
<dbReference type="InterPro" id="IPR013889">
    <property type="entry name" value="Karyogamy_KAR9"/>
</dbReference>
<name>A0A317V4S6_9EURO</name>
<dbReference type="GO" id="GO:0005938">
    <property type="term" value="C:cell cortex"/>
    <property type="evidence" value="ECO:0007669"/>
    <property type="project" value="TreeGrafter"/>
</dbReference>
<feature type="region of interest" description="Disordered" evidence="2">
    <location>
        <begin position="523"/>
        <end position="605"/>
    </location>
</feature>
<dbReference type="GeneID" id="37116335"/>
<feature type="compositionally biased region" description="Polar residues" evidence="2">
    <location>
        <begin position="872"/>
        <end position="882"/>
    </location>
</feature>
<protein>
    <submittedName>
        <fullName evidence="3">KAR9-domain-containing protein</fullName>
    </submittedName>
</protein>
<proteinExistence type="predicted"/>
<feature type="region of interest" description="Disordered" evidence="2">
    <location>
        <begin position="185"/>
        <end position="240"/>
    </location>
</feature>
<feature type="compositionally biased region" description="Low complexity" evidence="2">
    <location>
        <begin position="1505"/>
        <end position="1522"/>
    </location>
</feature>
<dbReference type="GO" id="GO:0031578">
    <property type="term" value="P:mitotic spindle orientation checkpoint signaling"/>
    <property type="evidence" value="ECO:0007669"/>
    <property type="project" value="TreeGrafter"/>
</dbReference>
<dbReference type="OrthoDB" id="5559380at2759"/>
<keyword evidence="1" id="KW-0175">Coiled coil</keyword>
<feature type="compositionally biased region" description="Polar residues" evidence="2">
    <location>
        <begin position="1401"/>
        <end position="1423"/>
    </location>
</feature>
<comment type="caution">
    <text evidence="3">The sequence shown here is derived from an EMBL/GenBank/DDBJ whole genome shotgun (WGS) entry which is preliminary data.</text>
</comment>
<evidence type="ECO:0000313" key="3">
    <source>
        <dbReference type="EMBL" id="PWY68078.1"/>
    </source>
</evidence>
<evidence type="ECO:0000256" key="1">
    <source>
        <dbReference type="SAM" id="Coils"/>
    </source>
</evidence>
<feature type="compositionally biased region" description="Polar residues" evidence="2">
    <location>
        <begin position="1541"/>
        <end position="1556"/>
    </location>
</feature>
<dbReference type="GO" id="GO:0051293">
    <property type="term" value="P:establishment of spindle localization"/>
    <property type="evidence" value="ECO:0007669"/>
    <property type="project" value="TreeGrafter"/>
</dbReference>
<sequence>MAPVRASSPSPSIPATPAISSCPSPDRTFSTVSSLSTSSATSADARSSVSISSKRRGYIRPQGAEFAESAKNRESVMSLGSIAHLQYYFARTGLLDGKGAQARDWKKKKPEDMPRLLLTPNARFIDDLTASPTSASPTEEESMDPLDEVYDDEVEVMLPPTVSTYSIKTHHIPPPPKLKALRKDLRDAMEKAERSIESIDSQKEPPAEMVPPRISLSSDDGPDSADDPSRQVPAEATPQTWQEIQGMRVLDTVTFAIRAAKIYYTAHERPDRLASIKNERDIRQELFNVLEVLKRWASRNFADGLRDDERSAIVGWMANVRDMLAREAQLESFEAKERAAWLWTEGEWLGKERERETLFLRSLIGADAQLPTWTAPEENSPPPALLEKLRDGRDLVRAHNFAVKNSKRPFFDIKTYHEDVAKPYRRAENLRFWVKAAELRWETKLELDVMGIVHGNSDEAWKQFDTALLAWCKVVREELVRDWRERRALAERLVARMPFPLILQASAVASWIAPMRAMSAASTATTATADPPDSGPNLSTSQLFSPPPPPPPAVSISAADKATPRRIKSKSSLRSLRSFGSTSHHEDDADESHDPGSDKSLIRPSILRRLSPGLAARVKLLDGSNKTNSPSRIAGAVGRIPEEHIKELESLHQKASSIKIEKKGRAWNALPRLHKDKKQQQSDPGYLEVPDPELPEEILEELEEAATPHSDRLLDLLLGQESAQLEEPSFSEDAIEPEPKVPTLAEEAIEEPVISTLAEEAVEEPEVSTLAEEAVEEPEVSRLTEEVIEEEPEEEPEEQVEEPTLTEVVGEQPEKIVEEVVEEDPVMSIVQPTQSDISEKTDYEKYLQSTSDSESHPPPPPPKETSRPTSTISSNSQSYFNPQGLQRTESIYSFSRASFSNQLSQLTSIALPQPSVLEASIATIATAPAAVRALTGAAEQIQIWVKKASDVLGGLDAEDEVEWAAAAGREGLEGVDKAIIRFEGLINVYVRAIEDVQLRDDIGIVSTDSLQTIVVQMDTIIQSWAQIKNRLRGVKEQVELAMEWEELWANVLGDVGAEVESLSELIFEMEEKRHWTLAGEQDSSASGLDISELETIVEETPSSRRMLSGKRLSIDPILTGPPALDMPVIQTPQDDTNHSNLIALFARIQPLRASLDFLPMRLSMFQSRAEKIFPSACQDLEERRTQLEKRYQTLEADADALQKELNEDRWILVFRNAGGQAQKMFDSVERSIAKLQEAIETGVHIHDPPLFTKRVESYEAKKQHYVAAIERVVGIIRKGVNDRLTVNGETLRLLSDMTSRVDALRASIRAMDDWLEDINFVRSQHLRDSISSIVTMDSPLTGSVADTPGSSPASSVVMTPANPLKGCATPMGTSSRRGSSVSSAARTTMSKMRRYSGIPQAATTLTSKKSALPKATTTLTARSPSRAGAVTPTPAARKSGSRPPAQTPSALANRPRWTTSTNTNDLYTSKPNPSPVRKPSSRPASTVPMGPFRRDMSMSPGPMTARSLSRVSSRLASRSPVRQGSPTPGGKLRRPEGMSNAPRSRQSYAGLSFSRSVSHDYDRGLASPTKAPRPGTALGHSANRRISLIPLPKSKETSRSKLGERPPWRFSGH</sequence>
<feature type="region of interest" description="Disordered" evidence="2">
    <location>
        <begin position="1"/>
        <end position="56"/>
    </location>
</feature>
<feature type="compositionally biased region" description="Low complexity" evidence="2">
    <location>
        <begin position="523"/>
        <end position="532"/>
    </location>
</feature>
<dbReference type="PANTHER" id="PTHR37271:SF1">
    <property type="entry name" value="KARYOGAMY PROTEIN KAR9"/>
    <property type="match status" value="1"/>
</dbReference>
<dbReference type="STRING" id="1450535.A0A317V4S6"/>
<evidence type="ECO:0000256" key="2">
    <source>
        <dbReference type="SAM" id="MobiDB-lite"/>
    </source>
</evidence>
<feature type="compositionally biased region" description="Low complexity" evidence="2">
    <location>
        <begin position="1372"/>
        <end position="1388"/>
    </location>
</feature>
<feature type="coiled-coil region" evidence="1">
    <location>
        <begin position="1177"/>
        <end position="1204"/>
    </location>
</feature>
<feature type="compositionally biased region" description="Basic and acidic residues" evidence="2">
    <location>
        <begin position="1593"/>
        <end position="1607"/>
    </location>
</feature>
<dbReference type="Pfam" id="PF08580">
    <property type="entry name" value="KAR9"/>
    <property type="match status" value="1"/>
</dbReference>
<dbReference type="GO" id="GO:0030473">
    <property type="term" value="P:nuclear migration along microtubule"/>
    <property type="evidence" value="ECO:0007669"/>
    <property type="project" value="TreeGrafter"/>
</dbReference>
<dbReference type="Proteomes" id="UP000246702">
    <property type="component" value="Unassembled WGS sequence"/>
</dbReference>
<feature type="compositionally biased region" description="Basic and acidic residues" evidence="2">
    <location>
        <begin position="185"/>
        <end position="206"/>
    </location>
</feature>
<accession>A0A317V4S6</accession>
<reference evidence="3 4" key="1">
    <citation type="submission" date="2016-12" db="EMBL/GenBank/DDBJ databases">
        <title>The genomes of Aspergillus section Nigri reveals drivers in fungal speciation.</title>
        <authorList>
            <consortium name="DOE Joint Genome Institute"/>
            <person name="Vesth T.C."/>
            <person name="Nybo J."/>
            <person name="Theobald S."/>
            <person name="Brandl J."/>
            <person name="Frisvad J.C."/>
            <person name="Nielsen K.F."/>
            <person name="Lyhne E.K."/>
            <person name="Kogle M.E."/>
            <person name="Kuo A."/>
            <person name="Riley R."/>
            <person name="Clum A."/>
            <person name="Nolan M."/>
            <person name="Lipzen A."/>
            <person name="Salamov A."/>
            <person name="Henrissat B."/>
            <person name="Wiebenga A."/>
            <person name="De Vries R.P."/>
            <person name="Grigoriev I.V."/>
            <person name="Mortensen U.H."/>
            <person name="Andersen M.R."/>
            <person name="Baker S.E."/>
        </authorList>
    </citation>
    <scope>NUCLEOTIDE SEQUENCE [LARGE SCALE GENOMIC DNA]</scope>
    <source>
        <strain evidence="3 4">CBS 115572</strain>
    </source>
</reference>
<dbReference type="GO" id="GO:0043332">
    <property type="term" value="C:mating projection tip"/>
    <property type="evidence" value="ECO:0007669"/>
    <property type="project" value="TreeGrafter"/>
</dbReference>
<feature type="compositionally biased region" description="Acidic residues" evidence="2">
    <location>
        <begin position="786"/>
        <end position="801"/>
    </location>
</feature>
<feature type="compositionally biased region" description="Low complexity" evidence="2">
    <location>
        <begin position="1"/>
        <end position="52"/>
    </location>
</feature>
<feature type="compositionally biased region" description="Polar residues" evidence="2">
    <location>
        <begin position="1456"/>
        <end position="1471"/>
    </location>
</feature>
<dbReference type="GO" id="GO:0005816">
    <property type="term" value="C:spindle pole body"/>
    <property type="evidence" value="ECO:0007669"/>
    <property type="project" value="TreeGrafter"/>
</dbReference>
<feature type="region of interest" description="Disordered" evidence="2">
    <location>
        <begin position="760"/>
        <end position="808"/>
    </location>
</feature>
<organism evidence="3 4">
    <name type="scientific">Aspergillus sclerotioniger CBS 115572</name>
    <dbReference type="NCBI Taxonomy" id="1450535"/>
    <lineage>
        <taxon>Eukaryota</taxon>
        <taxon>Fungi</taxon>
        <taxon>Dikarya</taxon>
        <taxon>Ascomycota</taxon>
        <taxon>Pezizomycotina</taxon>
        <taxon>Eurotiomycetes</taxon>
        <taxon>Eurotiomycetidae</taxon>
        <taxon>Eurotiales</taxon>
        <taxon>Aspergillaceae</taxon>
        <taxon>Aspergillus</taxon>
        <taxon>Aspergillus subgen. Circumdati</taxon>
    </lineage>
</organism>
<feature type="compositionally biased region" description="Basic and acidic residues" evidence="2">
    <location>
        <begin position="583"/>
        <end position="601"/>
    </location>
</feature>
<feature type="region of interest" description="Disordered" evidence="2">
    <location>
        <begin position="1366"/>
        <end position="1613"/>
    </location>
</feature>
<keyword evidence="4" id="KW-1185">Reference proteome</keyword>
<feature type="region of interest" description="Disordered" evidence="2">
    <location>
        <begin position="672"/>
        <end position="694"/>
    </location>
</feature>
<dbReference type="EMBL" id="MSFK01000045">
    <property type="protein sequence ID" value="PWY68078.1"/>
    <property type="molecule type" value="Genomic_DNA"/>
</dbReference>
<feature type="region of interest" description="Disordered" evidence="2">
    <location>
        <begin position="823"/>
        <end position="882"/>
    </location>
</feature>
<dbReference type="PANTHER" id="PTHR37271">
    <property type="entry name" value="KARYOGAMY PROTEIN KAR9"/>
    <property type="match status" value="1"/>
</dbReference>
<gene>
    <name evidence="3" type="ORF">BO94DRAFT_560981</name>
</gene>